<organism evidence="1 2">
    <name type="scientific">Paramecium octaurelia</name>
    <dbReference type="NCBI Taxonomy" id="43137"/>
    <lineage>
        <taxon>Eukaryota</taxon>
        <taxon>Sar</taxon>
        <taxon>Alveolata</taxon>
        <taxon>Ciliophora</taxon>
        <taxon>Intramacronucleata</taxon>
        <taxon>Oligohymenophorea</taxon>
        <taxon>Peniculida</taxon>
        <taxon>Parameciidae</taxon>
        <taxon>Paramecium</taxon>
    </lineage>
</organism>
<sequence>MKQTKRAAKYQKKPSKELKNYIIVLLKLKIKRPSQIAREYGIPKSTVSSYVKAKGPMYKPLEDQIFYRLKRRLVMGFQTLSNYKCDRLVLKDIKFYLENEEFFQFTDTNPFLRLIPPTKQDSQRSRPFRRVLDLGLAYFKYLQATYPPDISQTQLDELIMKEGQEPQEGEEPQVENDLYEGKEQLKEENQNQIPTEQQIDSFFFFGNLDSYSQFSTNF</sequence>
<protein>
    <recommendedName>
        <fullName evidence="3">HTH psq-type domain-containing protein</fullName>
    </recommendedName>
</protein>
<gene>
    <name evidence="1" type="ORF">POCTA_138.1.T0090116</name>
</gene>
<dbReference type="Proteomes" id="UP000683925">
    <property type="component" value="Unassembled WGS sequence"/>
</dbReference>
<proteinExistence type="predicted"/>
<accession>A0A8S1SCZ2</accession>
<evidence type="ECO:0000313" key="2">
    <source>
        <dbReference type="Proteomes" id="UP000683925"/>
    </source>
</evidence>
<dbReference type="AlphaFoldDB" id="A0A8S1SCZ2"/>
<dbReference type="OrthoDB" id="316162at2759"/>
<evidence type="ECO:0008006" key="3">
    <source>
        <dbReference type="Google" id="ProtNLM"/>
    </source>
</evidence>
<name>A0A8S1SCZ2_PAROT</name>
<reference evidence="1" key="1">
    <citation type="submission" date="2021-01" db="EMBL/GenBank/DDBJ databases">
        <authorList>
            <consortium name="Genoscope - CEA"/>
            <person name="William W."/>
        </authorList>
    </citation>
    <scope>NUCLEOTIDE SEQUENCE</scope>
</reference>
<keyword evidence="2" id="KW-1185">Reference proteome</keyword>
<evidence type="ECO:0000313" key="1">
    <source>
        <dbReference type="EMBL" id="CAD8137965.1"/>
    </source>
</evidence>
<dbReference type="OMA" id="QVENDLY"/>
<dbReference type="EMBL" id="CAJJDP010000008">
    <property type="protein sequence ID" value="CAD8137965.1"/>
    <property type="molecule type" value="Genomic_DNA"/>
</dbReference>
<comment type="caution">
    <text evidence="1">The sequence shown here is derived from an EMBL/GenBank/DDBJ whole genome shotgun (WGS) entry which is preliminary data.</text>
</comment>